<dbReference type="STRING" id="1129793.GPLA_0268"/>
<dbReference type="EMBL" id="BAER01000014">
    <property type="protein sequence ID" value="GAC31187.1"/>
    <property type="molecule type" value="Genomic_DNA"/>
</dbReference>
<evidence type="ECO:0000313" key="1">
    <source>
        <dbReference type="EMBL" id="GAC31187.1"/>
    </source>
</evidence>
<comment type="caution">
    <text evidence="1">The sequence shown here is derived from an EMBL/GenBank/DDBJ whole genome shotgun (WGS) entry which is preliminary data.</text>
</comment>
<dbReference type="Proteomes" id="UP000006322">
    <property type="component" value="Unassembled WGS sequence"/>
</dbReference>
<dbReference type="AlphaFoldDB" id="K6ZLH2"/>
<name>K6ZLH2_9ALTE</name>
<sequence length="123" mass="14230">MILFHPDFIRGHDIYSRIKKYSFFSYAVNEALHLSPNEEALIAKIINNISDECQNGHDEFSRDIILAQLSALLSYAERFIVASLRSEVSHNRLFSTNSLPALMRFVSSKKKRPPLMKYPPSWE</sequence>
<gene>
    <name evidence="1" type="ORF">GPLA_0268</name>
</gene>
<keyword evidence="2" id="KW-1185">Reference proteome</keyword>
<dbReference type="OrthoDB" id="345413at2"/>
<reference evidence="2" key="1">
    <citation type="journal article" date="2014" name="Environ. Microbiol.">
        <title>Comparative genomics of the marine bacterial genus Glaciecola reveals the high degree of genomic diversity and genomic characteristic for cold adaptation.</title>
        <authorList>
            <person name="Qin Q.L."/>
            <person name="Xie B.B."/>
            <person name="Yu Y."/>
            <person name="Shu Y.L."/>
            <person name="Rong J.C."/>
            <person name="Zhang Y.J."/>
            <person name="Zhao D.L."/>
            <person name="Chen X.L."/>
            <person name="Zhang X.Y."/>
            <person name="Chen B."/>
            <person name="Zhou B.C."/>
            <person name="Zhang Y.Z."/>
        </authorList>
    </citation>
    <scope>NUCLEOTIDE SEQUENCE [LARGE SCALE GENOMIC DNA]</scope>
    <source>
        <strain evidence="2">LMG 21857</strain>
    </source>
</reference>
<evidence type="ECO:0000313" key="2">
    <source>
        <dbReference type="Proteomes" id="UP000006322"/>
    </source>
</evidence>
<protein>
    <submittedName>
        <fullName evidence="1">Uncharacterized protein</fullName>
    </submittedName>
</protein>
<organism evidence="1 2">
    <name type="scientific">Paraglaciecola polaris LMG 21857</name>
    <dbReference type="NCBI Taxonomy" id="1129793"/>
    <lineage>
        <taxon>Bacteria</taxon>
        <taxon>Pseudomonadati</taxon>
        <taxon>Pseudomonadota</taxon>
        <taxon>Gammaproteobacteria</taxon>
        <taxon>Alteromonadales</taxon>
        <taxon>Alteromonadaceae</taxon>
        <taxon>Paraglaciecola</taxon>
    </lineage>
</organism>
<dbReference type="RefSeq" id="WP_007102993.1">
    <property type="nucleotide sequence ID" value="NZ_BAER01000014.1"/>
</dbReference>
<accession>K6ZLH2</accession>
<proteinExistence type="predicted"/>